<feature type="non-terminal residue" evidence="1">
    <location>
        <position position="1"/>
    </location>
</feature>
<gene>
    <name evidence="1" type="ORF">DFH08DRAFT_635837</name>
</gene>
<dbReference type="AlphaFoldDB" id="A0AAD7ESB9"/>
<feature type="non-terminal residue" evidence="1">
    <location>
        <position position="87"/>
    </location>
</feature>
<proteinExistence type="predicted"/>
<protein>
    <submittedName>
        <fullName evidence="1">Uncharacterized protein</fullName>
    </submittedName>
</protein>
<keyword evidence="2" id="KW-1185">Reference proteome</keyword>
<reference evidence="1" key="1">
    <citation type="submission" date="2023-03" db="EMBL/GenBank/DDBJ databases">
        <title>Massive genome expansion in bonnet fungi (Mycena s.s.) driven by repeated elements and novel gene families across ecological guilds.</title>
        <authorList>
            <consortium name="Lawrence Berkeley National Laboratory"/>
            <person name="Harder C.B."/>
            <person name="Miyauchi S."/>
            <person name="Viragh M."/>
            <person name="Kuo A."/>
            <person name="Thoen E."/>
            <person name="Andreopoulos B."/>
            <person name="Lu D."/>
            <person name="Skrede I."/>
            <person name="Drula E."/>
            <person name="Henrissat B."/>
            <person name="Morin E."/>
            <person name="Kohler A."/>
            <person name="Barry K."/>
            <person name="LaButti K."/>
            <person name="Morin E."/>
            <person name="Salamov A."/>
            <person name="Lipzen A."/>
            <person name="Mereny Z."/>
            <person name="Hegedus B."/>
            <person name="Baldrian P."/>
            <person name="Stursova M."/>
            <person name="Weitz H."/>
            <person name="Taylor A."/>
            <person name="Grigoriev I.V."/>
            <person name="Nagy L.G."/>
            <person name="Martin F."/>
            <person name="Kauserud H."/>
        </authorList>
    </citation>
    <scope>NUCLEOTIDE SEQUENCE</scope>
    <source>
        <strain evidence="1">CBHHK002</strain>
    </source>
</reference>
<evidence type="ECO:0000313" key="2">
    <source>
        <dbReference type="Proteomes" id="UP001218218"/>
    </source>
</evidence>
<name>A0AAD7ESB9_9AGAR</name>
<sequence>LNLLLSKLLMGVLPYYALKQRQQEFGFEGLDIEVKKHQDTCKQAKIYVKGDIEQVTAVKYAVPSKSTAAKIYKVNLDTYMCTCLDYP</sequence>
<accession>A0AAD7ESB9</accession>
<evidence type="ECO:0000313" key="1">
    <source>
        <dbReference type="EMBL" id="KAJ7348386.1"/>
    </source>
</evidence>
<dbReference type="Proteomes" id="UP001218218">
    <property type="component" value="Unassembled WGS sequence"/>
</dbReference>
<comment type="caution">
    <text evidence="1">The sequence shown here is derived from an EMBL/GenBank/DDBJ whole genome shotgun (WGS) entry which is preliminary data.</text>
</comment>
<organism evidence="1 2">
    <name type="scientific">Mycena albidolilacea</name>
    <dbReference type="NCBI Taxonomy" id="1033008"/>
    <lineage>
        <taxon>Eukaryota</taxon>
        <taxon>Fungi</taxon>
        <taxon>Dikarya</taxon>
        <taxon>Basidiomycota</taxon>
        <taxon>Agaricomycotina</taxon>
        <taxon>Agaricomycetes</taxon>
        <taxon>Agaricomycetidae</taxon>
        <taxon>Agaricales</taxon>
        <taxon>Marasmiineae</taxon>
        <taxon>Mycenaceae</taxon>
        <taxon>Mycena</taxon>
    </lineage>
</organism>
<dbReference type="EMBL" id="JARIHO010000017">
    <property type="protein sequence ID" value="KAJ7348386.1"/>
    <property type="molecule type" value="Genomic_DNA"/>
</dbReference>